<sequence length="1026" mass="118776">MRFIKYIIVLVLIWNNFSFAQQTKQYTSNLAEYQQAVEFYDQNYYKLALDKFNSLETQRSSVLASNIAYYKASASVRLGLPNSDQLMLDFVKNYPQSNKRKIAFLSVANFYFESGDYRSAKKWFTQVDQSVLNFDNKDQFYFNYAYTLFKTKNFKQAKTYFNRVRNHKTYGAQAKYYIGYMAYQDNNYEDANTLFNQAKENGLKGNNLSYFQSDMNFKLGKFQKAIDLGLEQLPKSNVLERSQLNKIIGESYFNLKEYSKAIDYLKNYKGKRGKWNNTDYYQLGFAYYKVKQYQKAISEFNKIIDGKDFVAQNAYYHLAQAYLKTDKKTQALNAFKNASEMPFNEEIKEDAFLNYAKLSYEIGNTYKPVPQVLRSFLEAYPQSEASAEIGELLINSYITSKQYKEAISMLEGSNDFSDKKAYQKVTYLYGIELFQAGEYANAKVYFQKSLDERIDSELIAKTTYWNAEIDYLFNNFKEALVGYKAFKGMPNASKIKSIYPKIDYNIGYTYFKLKDYAQAEVAFKTFTDFNSATAEVYDAYVRLGDANFAEGDYWPAMEAYNKAIAMNQFKSDYAFFQKAYSYGFVNKNDRKIEELNKFIKQYPKSIYVDDALYFLANTYANESNSKQAISTYQQLISSYPASAYQAKAQSQLGLVYYNQGQNNKALKQLKQLVEKFPNSKEALQAVQTVRLIYIDLGQTEAYASWVKQLDFVDVADADIDNATYESAENKFLENNVDAAIKGFKKYLDQFPKGIHTLNAHFYLAQLLYDQEEKEDSKQHYQYVIESSSSEFTEESLRKLSTIYLSEDNYTEAIPLLKRLESEANFTQNIVFAQTNLMKASYQTKQYTDAIKYADLILALPNIDKAIIADAKLFTARSAIKLDQLERAKLAYQEVETIASGQLKAEALYYNAYFLNQDGKYEASNKVIQNITKNFAQFKQYSVKAFYIMAKNYYALGDAYQATYILENIIKNFGERFPNIKQDAETTLVEIKEEEAKTNASIEVNKTSTENKEDAVEENMPSTEGNN</sequence>
<feature type="repeat" description="TPR" evidence="1">
    <location>
        <begin position="277"/>
        <end position="310"/>
    </location>
</feature>
<dbReference type="PANTHER" id="PTHR12558">
    <property type="entry name" value="CELL DIVISION CYCLE 16,23,27"/>
    <property type="match status" value="1"/>
</dbReference>
<evidence type="ECO:0000256" key="2">
    <source>
        <dbReference type="SAM" id="MobiDB-lite"/>
    </source>
</evidence>
<feature type="repeat" description="TPR" evidence="1">
    <location>
        <begin position="609"/>
        <end position="642"/>
    </location>
</feature>
<organism evidence="4 5">
    <name type="scientific">Psychroflexus salarius</name>
    <dbReference type="NCBI Taxonomy" id="1155689"/>
    <lineage>
        <taxon>Bacteria</taxon>
        <taxon>Pseudomonadati</taxon>
        <taxon>Bacteroidota</taxon>
        <taxon>Flavobacteriia</taxon>
        <taxon>Flavobacteriales</taxon>
        <taxon>Flavobacteriaceae</taxon>
        <taxon>Psychroflexus</taxon>
    </lineage>
</organism>
<dbReference type="STRING" id="1155689.SAMN05444278_105117"/>
<feature type="repeat" description="TPR" evidence="1">
    <location>
        <begin position="312"/>
        <end position="345"/>
    </location>
</feature>
<feature type="repeat" description="TPR" evidence="1">
    <location>
        <begin position="646"/>
        <end position="679"/>
    </location>
</feature>
<feature type="chain" id="PRO_5013222907" evidence="3">
    <location>
        <begin position="21"/>
        <end position="1026"/>
    </location>
</feature>
<evidence type="ECO:0000313" key="4">
    <source>
        <dbReference type="EMBL" id="SHE77056.1"/>
    </source>
</evidence>
<evidence type="ECO:0000256" key="3">
    <source>
        <dbReference type="SAM" id="SignalP"/>
    </source>
</evidence>
<dbReference type="EMBL" id="FQTW01000005">
    <property type="protein sequence ID" value="SHE77056.1"/>
    <property type="molecule type" value="Genomic_DNA"/>
</dbReference>
<feature type="region of interest" description="Disordered" evidence="2">
    <location>
        <begin position="997"/>
        <end position="1026"/>
    </location>
</feature>
<feature type="repeat" description="TPR" evidence="1">
    <location>
        <begin position="537"/>
        <end position="570"/>
    </location>
</feature>
<feature type="signal peptide" evidence="3">
    <location>
        <begin position="1"/>
        <end position="20"/>
    </location>
</feature>
<accession>A0A1M4W761</accession>
<dbReference type="RefSeq" id="WP_073193043.1">
    <property type="nucleotide sequence ID" value="NZ_FQTW01000005.1"/>
</dbReference>
<dbReference type="SUPFAM" id="SSF48452">
    <property type="entry name" value="TPR-like"/>
    <property type="match status" value="4"/>
</dbReference>
<proteinExistence type="predicted"/>
<dbReference type="InterPro" id="IPR019734">
    <property type="entry name" value="TPR_rpt"/>
</dbReference>
<keyword evidence="3" id="KW-0732">Signal</keyword>
<feature type="compositionally biased region" description="Polar residues" evidence="2">
    <location>
        <begin position="997"/>
        <end position="1007"/>
    </location>
</feature>
<dbReference type="Pfam" id="PF13432">
    <property type="entry name" value="TPR_16"/>
    <property type="match status" value="1"/>
</dbReference>
<dbReference type="Pfam" id="PF13181">
    <property type="entry name" value="TPR_8"/>
    <property type="match status" value="2"/>
</dbReference>
<keyword evidence="5" id="KW-1185">Reference proteome</keyword>
<dbReference type="InterPro" id="IPR011990">
    <property type="entry name" value="TPR-like_helical_dom_sf"/>
</dbReference>
<dbReference type="OrthoDB" id="9814448at2"/>
<dbReference type="Gene3D" id="1.25.40.10">
    <property type="entry name" value="Tetratricopeptide repeat domain"/>
    <property type="match status" value="6"/>
</dbReference>
<protein>
    <submittedName>
        <fullName evidence="4">Tetratricopeptide repeat-containing protein</fullName>
    </submittedName>
</protein>
<dbReference type="PROSITE" id="PS50005">
    <property type="entry name" value="TPR"/>
    <property type="match status" value="5"/>
</dbReference>
<gene>
    <name evidence="4" type="ORF">SAMN05444278_105117</name>
</gene>
<dbReference type="Pfam" id="PF13174">
    <property type="entry name" value="TPR_6"/>
    <property type="match status" value="4"/>
</dbReference>
<dbReference type="Proteomes" id="UP000184462">
    <property type="component" value="Unassembled WGS sequence"/>
</dbReference>
<keyword evidence="1" id="KW-0802">TPR repeat</keyword>
<dbReference type="AlphaFoldDB" id="A0A1M4W761"/>
<dbReference type="SMART" id="SM00028">
    <property type="entry name" value="TPR"/>
    <property type="match status" value="12"/>
</dbReference>
<dbReference type="PANTHER" id="PTHR12558:SF13">
    <property type="entry name" value="CELL DIVISION CYCLE PROTEIN 27 HOMOLOG"/>
    <property type="match status" value="1"/>
</dbReference>
<evidence type="ECO:0000313" key="5">
    <source>
        <dbReference type="Proteomes" id="UP000184462"/>
    </source>
</evidence>
<evidence type="ECO:0000256" key="1">
    <source>
        <dbReference type="PROSITE-ProRule" id="PRU00339"/>
    </source>
</evidence>
<name>A0A1M4W761_9FLAO</name>
<reference evidence="4 5" key="1">
    <citation type="submission" date="2016-11" db="EMBL/GenBank/DDBJ databases">
        <authorList>
            <person name="Jaros S."/>
            <person name="Januszkiewicz K."/>
            <person name="Wedrychowicz H."/>
        </authorList>
    </citation>
    <scope>NUCLEOTIDE SEQUENCE [LARGE SCALE GENOMIC DNA]</scope>
    <source>
        <strain evidence="4 5">DSM 25661</strain>
    </source>
</reference>